<organism evidence="3 4">
    <name type="scientific">Gonium pectorale</name>
    <name type="common">Green alga</name>
    <dbReference type="NCBI Taxonomy" id="33097"/>
    <lineage>
        <taxon>Eukaryota</taxon>
        <taxon>Viridiplantae</taxon>
        <taxon>Chlorophyta</taxon>
        <taxon>core chlorophytes</taxon>
        <taxon>Chlorophyceae</taxon>
        <taxon>CS clade</taxon>
        <taxon>Chlamydomonadales</taxon>
        <taxon>Volvocaceae</taxon>
        <taxon>Gonium</taxon>
    </lineage>
</organism>
<feature type="compositionally biased region" description="Low complexity" evidence="1">
    <location>
        <begin position="23"/>
        <end position="40"/>
    </location>
</feature>
<dbReference type="InterPro" id="IPR058917">
    <property type="entry name" value="RESC6_dom"/>
</dbReference>
<name>A0A150GPK3_GONPE</name>
<dbReference type="GO" id="GO:0005759">
    <property type="term" value="C:mitochondrial matrix"/>
    <property type="evidence" value="ECO:0007669"/>
    <property type="project" value="TreeGrafter"/>
</dbReference>
<dbReference type="GO" id="GO:0000963">
    <property type="term" value="P:mitochondrial RNA processing"/>
    <property type="evidence" value="ECO:0007669"/>
    <property type="project" value="TreeGrafter"/>
</dbReference>
<dbReference type="Proteomes" id="UP000075714">
    <property type="component" value="Unassembled WGS sequence"/>
</dbReference>
<feature type="domain" description="RNA-editing substrate-binding complex 6 protein" evidence="2">
    <location>
        <begin position="168"/>
        <end position="271"/>
    </location>
</feature>
<dbReference type="GO" id="GO:0035770">
    <property type="term" value="C:ribonucleoprotein granule"/>
    <property type="evidence" value="ECO:0007669"/>
    <property type="project" value="TreeGrafter"/>
</dbReference>
<feature type="region of interest" description="Disordered" evidence="1">
    <location>
        <begin position="1"/>
        <end position="102"/>
    </location>
</feature>
<evidence type="ECO:0000256" key="1">
    <source>
        <dbReference type="SAM" id="MobiDB-lite"/>
    </source>
</evidence>
<dbReference type="OrthoDB" id="529921at2759"/>
<sequence>MGKLGDGDGAHLSGRSNAERAHNTAAKLHAALTTSASLSSQIDGHHSTTTPSGPGPGSPGSGASQRHGPGPGLPLEPSAGSLLGSLQPPEHQGPGGMADPTTIAEAHEGEPRELVHRFILHSVTEAPTSPPWGSDLNEPTLEDEPQRQSMSPLGPIDEETLRSLPEPELAALALAVMPGLPPARVAALSVALARLGHFDMAYKGALVEHVVGRLYQFTPQQLADVAWAVAACGYYDLPFLEALAGRLRETAPQWDARSLAKVLWAFGRFHFVGKEPSVGADALEAMMEKLQEMMDGDSVAEVLFAAGQLCGSGCDIDLNGRLRSAADFAVQNIHTFGPEAIGKLASGMLTLGGDDCEEELCDAIATRAQQLAPHMDAVDVCRVMDLLGSHCHRSSPAALDAMAARAAELAAQSFGGGGAAGGRARLGADQAGSLVANFNALGYVSPAVLTLAGYAGTPVAPSGNFGG</sequence>
<dbReference type="AlphaFoldDB" id="A0A150GPK3"/>
<dbReference type="PANTHER" id="PTHR21228">
    <property type="entry name" value="FAST LEU-RICH DOMAIN-CONTAINING"/>
    <property type="match status" value="1"/>
</dbReference>
<feature type="region of interest" description="Disordered" evidence="1">
    <location>
        <begin position="125"/>
        <end position="152"/>
    </location>
</feature>
<dbReference type="EMBL" id="LSYV01000012">
    <property type="protein sequence ID" value="KXZ51725.1"/>
    <property type="molecule type" value="Genomic_DNA"/>
</dbReference>
<proteinExistence type="predicted"/>
<keyword evidence="4" id="KW-1185">Reference proteome</keyword>
<dbReference type="InterPro" id="IPR050870">
    <property type="entry name" value="FAST_kinase"/>
</dbReference>
<protein>
    <recommendedName>
        <fullName evidence="2">RNA-editing substrate-binding complex 6 protein domain-containing protein</fullName>
    </recommendedName>
</protein>
<dbReference type="Pfam" id="PF26188">
    <property type="entry name" value="RESC6"/>
    <property type="match status" value="1"/>
</dbReference>
<evidence type="ECO:0000313" key="3">
    <source>
        <dbReference type="EMBL" id="KXZ51725.1"/>
    </source>
</evidence>
<accession>A0A150GPK3</accession>
<dbReference type="PANTHER" id="PTHR21228:SF40">
    <property type="entry name" value="LD45607P"/>
    <property type="match status" value="1"/>
</dbReference>
<evidence type="ECO:0000259" key="2">
    <source>
        <dbReference type="Pfam" id="PF26188"/>
    </source>
</evidence>
<comment type="caution">
    <text evidence="3">The sequence shown here is derived from an EMBL/GenBank/DDBJ whole genome shotgun (WGS) entry which is preliminary data.</text>
</comment>
<dbReference type="GO" id="GO:0044528">
    <property type="term" value="P:regulation of mitochondrial mRNA stability"/>
    <property type="evidence" value="ECO:0007669"/>
    <property type="project" value="TreeGrafter"/>
</dbReference>
<reference evidence="4" key="1">
    <citation type="journal article" date="2016" name="Nat. Commun.">
        <title>The Gonium pectorale genome demonstrates co-option of cell cycle regulation during the evolution of multicellularity.</title>
        <authorList>
            <person name="Hanschen E.R."/>
            <person name="Marriage T.N."/>
            <person name="Ferris P.J."/>
            <person name="Hamaji T."/>
            <person name="Toyoda A."/>
            <person name="Fujiyama A."/>
            <person name="Neme R."/>
            <person name="Noguchi H."/>
            <person name="Minakuchi Y."/>
            <person name="Suzuki M."/>
            <person name="Kawai-Toyooka H."/>
            <person name="Smith D.R."/>
            <person name="Sparks H."/>
            <person name="Anderson J."/>
            <person name="Bakaric R."/>
            <person name="Luria V."/>
            <person name="Karger A."/>
            <person name="Kirschner M.W."/>
            <person name="Durand P.M."/>
            <person name="Michod R.E."/>
            <person name="Nozaki H."/>
            <person name="Olson B.J."/>
        </authorList>
    </citation>
    <scope>NUCLEOTIDE SEQUENCE [LARGE SCALE GENOMIC DNA]</scope>
    <source>
        <strain evidence="4">NIES-2863</strain>
    </source>
</reference>
<gene>
    <name evidence="3" type="ORF">GPECTOR_11g172</name>
</gene>
<dbReference type="GO" id="GO:0003723">
    <property type="term" value="F:RNA binding"/>
    <property type="evidence" value="ECO:0007669"/>
    <property type="project" value="TreeGrafter"/>
</dbReference>
<evidence type="ECO:0000313" key="4">
    <source>
        <dbReference type="Proteomes" id="UP000075714"/>
    </source>
</evidence>